<evidence type="ECO:0000313" key="8">
    <source>
        <dbReference type="EMBL" id="ATZ59712.1"/>
    </source>
</evidence>
<dbReference type="GeneID" id="35118592"/>
<dbReference type="GO" id="GO:0003723">
    <property type="term" value="F:RNA binding"/>
    <property type="evidence" value="ECO:0007669"/>
    <property type="project" value="UniProtKB-KW"/>
</dbReference>
<comment type="similarity">
    <text evidence="2">Belongs to the CRISPR-associated Csm5 family.</text>
</comment>
<evidence type="ECO:0000256" key="6">
    <source>
        <dbReference type="ARBA" id="ARBA00031720"/>
    </source>
</evidence>
<dbReference type="InterPro" id="IPR010173">
    <property type="entry name" value="CRISPR-assoc_Csm5"/>
</dbReference>
<dbReference type="PANTHER" id="PTHR38007">
    <property type="entry name" value="CRISPR SYSTEM CMS PROTEIN CSM5"/>
    <property type="match status" value="1"/>
</dbReference>
<dbReference type="AlphaFoldDB" id="A0A2H4U6G4"/>
<dbReference type="Pfam" id="PF03787">
    <property type="entry name" value="RAMPs"/>
    <property type="match status" value="1"/>
</dbReference>
<evidence type="ECO:0000256" key="5">
    <source>
        <dbReference type="ARBA" id="ARBA00023118"/>
    </source>
</evidence>
<dbReference type="RefSeq" id="WP_100815468.1">
    <property type="nucleotide sequence ID" value="NZ_CP017803.1"/>
</dbReference>
<name>A0A2H4U6G4_METSM</name>
<keyword evidence="4" id="KW-0694">RNA-binding</keyword>
<evidence type="ECO:0000256" key="1">
    <source>
        <dbReference type="ARBA" id="ARBA00003088"/>
    </source>
</evidence>
<comment type="function">
    <text evidence="1">This subunit might be involved in maturation of a crRNA intermediate to its mature form.</text>
</comment>
<dbReference type="EMBL" id="CP017803">
    <property type="protein sequence ID" value="ATZ59712.1"/>
    <property type="molecule type" value="Genomic_DNA"/>
</dbReference>
<accession>A0A2H4U6G4</accession>
<feature type="domain" description="CRISPR type III-associated protein" evidence="7">
    <location>
        <begin position="10"/>
        <end position="229"/>
    </location>
</feature>
<protein>
    <recommendedName>
        <fullName evidence="3">CRISPR system Cms protein Csm5</fullName>
    </recommendedName>
    <alternativeName>
        <fullName evidence="6">CRISPR type III A-associated protein Csm5</fullName>
    </alternativeName>
</protein>
<dbReference type="GO" id="GO:0051607">
    <property type="term" value="P:defense response to virus"/>
    <property type="evidence" value="ECO:0007669"/>
    <property type="project" value="UniProtKB-KW"/>
</dbReference>
<evidence type="ECO:0000256" key="2">
    <source>
        <dbReference type="ARBA" id="ARBA00006680"/>
    </source>
</evidence>
<evidence type="ECO:0000256" key="3">
    <source>
        <dbReference type="ARBA" id="ARBA00016113"/>
    </source>
</evidence>
<organism evidence="8 9">
    <name type="scientific">Methanobrevibacter smithii</name>
    <dbReference type="NCBI Taxonomy" id="2173"/>
    <lineage>
        <taxon>Archaea</taxon>
        <taxon>Methanobacteriati</taxon>
        <taxon>Methanobacteriota</taxon>
        <taxon>Methanomada group</taxon>
        <taxon>Methanobacteria</taxon>
        <taxon>Methanobacteriales</taxon>
        <taxon>Methanobacteriaceae</taxon>
        <taxon>Methanobrevibacter</taxon>
    </lineage>
</organism>
<keyword evidence="5" id="KW-0051">Antiviral defense</keyword>
<dbReference type="PANTHER" id="PTHR38007:SF1">
    <property type="entry name" value="CRISPR SYSTEM CMS PROTEIN CSM5"/>
    <property type="match status" value="1"/>
</dbReference>
<evidence type="ECO:0000313" key="9">
    <source>
        <dbReference type="Proteomes" id="UP000232133"/>
    </source>
</evidence>
<evidence type="ECO:0000259" key="7">
    <source>
        <dbReference type="Pfam" id="PF03787"/>
    </source>
</evidence>
<sequence length="367" mass="42433">MSGESYDLHLTTLSPIHIGSGKSYSCCEFVPAKAKSKGQIVKIIKRVNLTNYYSSLSDDRKDTFLASLTNSSFELKQFDKKIKKDFVRYQCIDNSRVDFINEVQEHIKTSDKLYIPGSSIKGAIRTAIFYNLLTEEDMDKIGKDISSNRRNNSFLSNDLLKKHFTSGFGNDAQYNIFRFMQVADTTTTNLPRIEQVLAVMATDDRRKNQPYSRHGNVVKSYLETIGTNKEFKSRLTTTFDSNLYRKLKLEDKSEILDLNYLKEVLFKFSQDLIYYEMDFADKYDIEYLSKFYETLNKKNTADAPLLKIGAGSGLMATSIAMKLKEYDPASFDRVRNSFRRSYDFEFPKSRKVTKQGKPFGWVKLEFN</sequence>
<proteinExistence type="inferred from homology"/>
<reference evidence="8 9" key="1">
    <citation type="submission" date="2016-10" db="EMBL/GenBank/DDBJ databases">
        <authorList>
            <person name="Varghese N."/>
        </authorList>
    </citation>
    <scope>NUCLEOTIDE SEQUENCE [LARGE SCALE GENOMIC DNA]</scope>
    <source>
        <strain evidence="8 9">KB11</strain>
    </source>
</reference>
<dbReference type="NCBIfam" id="TIGR01899">
    <property type="entry name" value="cas_TM1807_csm5"/>
    <property type="match status" value="1"/>
</dbReference>
<dbReference type="InterPro" id="IPR005537">
    <property type="entry name" value="RAMP_III_fam"/>
</dbReference>
<dbReference type="Proteomes" id="UP000232133">
    <property type="component" value="Chromosome"/>
</dbReference>
<gene>
    <name evidence="8" type="ORF">BK798_04400</name>
</gene>
<evidence type="ECO:0000256" key="4">
    <source>
        <dbReference type="ARBA" id="ARBA00022884"/>
    </source>
</evidence>